<dbReference type="GO" id="GO:0020037">
    <property type="term" value="F:heme binding"/>
    <property type="evidence" value="ECO:0007669"/>
    <property type="project" value="InterPro"/>
</dbReference>
<dbReference type="AlphaFoldDB" id="A0A194V8E4"/>
<evidence type="ECO:0008006" key="3">
    <source>
        <dbReference type="Google" id="ProtNLM"/>
    </source>
</evidence>
<name>A0A194V8E4_CYTMA</name>
<dbReference type="STRING" id="694573.A0A194V8E4"/>
<dbReference type="SUPFAM" id="SSF48264">
    <property type="entry name" value="Cytochrome P450"/>
    <property type="match status" value="1"/>
</dbReference>
<reference evidence="2" key="1">
    <citation type="submission" date="2014-12" db="EMBL/GenBank/DDBJ databases">
        <title>Genome Sequence of Valsa Canker Pathogens Uncovers a Specific Adaption of Colonization on Woody Bark.</title>
        <authorList>
            <person name="Yin Z."/>
            <person name="Liu H."/>
            <person name="Gao X."/>
            <person name="Li Z."/>
            <person name="Song N."/>
            <person name="Ke X."/>
            <person name="Dai Q."/>
            <person name="Wu Y."/>
            <person name="Sun Y."/>
            <person name="Xu J.-R."/>
            <person name="Kang Z.K."/>
            <person name="Wang L."/>
            <person name="Huang L."/>
        </authorList>
    </citation>
    <scope>NUCLEOTIDE SEQUENCE [LARGE SCALE GENOMIC DNA]</scope>
    <source>
        <strain evidence="2">SXYL134</strain>
    </source>
</reference>
<dbReference type="GO" id="GO:0016705">
    <property type="term" value="F:oxidoreductase activity, acting on paired donors, with incorporation or reduction of molecular oxygen"/>
    <property type="evidence" value="ECO:0007669"/>
    <property type="project" value="InterPro"/>
</dbReference>
<sequence>MGMHLAWAEIYLLLGNILERFEFKFPSTKAEDFYVAKDNFALGTPSMGVVPAFDTEITA</sequence>
<evidence type="ECO:0000313" key="1">
    <source>
        <dbReference type="EMBL" id="KUI60272.1"/>
    </source>
</evidence>
<organism evidence="1 2">
    <name type="scientific">Cytospora mali</name>
    <name type="common">Apple Valsa canker fungus</name>
    <name type="synonym">Valsa mali</name>
    <dbReference type="NCBI Taxonomy" id="578113"/>
    <lineage>
        <taxon>Eukaryota</taxon>
        <taxon>Fungi</taxon>
        <taxon>Dikarya</taxon>
        <taxon>Ascomycota</taxon>
        <taxon>Pezizomycotina</taxon>
        <taxon>Sordariomycetes</taxon>
        <taxon>Sordariomycetidae</taxon>
        <taxon>Diaporthales</taxon>
        <taxon>Cytosporaceae</taxon>
        <taxon>Cytospora</taxon>
    </lineage>
</organism>
<accession>A0A194V8E4</accession>
<evidence type="ECO:0000313" key="2">
    <source>
        <dbReference type="Proteomes" id="UP000078576"/>
    </source>
</evidence>
<dbReference type="GO" id="GO:0004497">
    <property type="term" value="F:monooxygenase activity"/>
    <property type="evidence" value="ECO:0007669"/>
    <property type="project" value="InterPro"/>
</dbReference>
<dbReference type="GO" id="GO:0005506">
    <property type="term" value="F:iron ion binding"/>
    <property type="evidence" value="ECO:0007669"/>
    <property type="project" value="InterPro"/>
</dbReference>
<protein>
    <recommendedName>
        <fullName evidence="3">Trichodiene oxygenase</fullName>
    </recommendedName>
</protein>
<proteinExistence type="predicted"/>
<dbReference type="EMBL" id="KN714747">
    <property type="protein sequence ID" value="KUI60272.1"/>
    <property type="molecule type" value="Genomic_DNA"/>
</dbReference>
<dbReference type="InterPro" id="IPR036396">
    <property type="entry name" value="Cyt_P450_sf"/>
</dbReference>
<dbReference type="Proteomes" id="UP000078576">
    <property type="component" value="Unassembled WGS sequence"/>
</dbReference>
<keyword evidence="2" id="KW-1185">Reference proteome</keyword>
<gene>
    <name evidence="1" type="ORF">VP1G_07516</name>
</gene>